<comment type="cofactor">
    <cofactor evidence="1 8">
        <name>FMN</name>
        <dbReference type="ChEBI" id="CHEBI:58210"/>
    </cofactor>
</comment>
<dbReference type="Gene3D" id="3.40.50.360">
    <property type="match status" value="1"/>
</dbReference>
<gene>
    <name evidence="10" type="ORF">HNP21_005538</name>
</gene>
<dbReference type="Pfam" id="PF00258">
    <property type="entry name" value="Flavodoxin_1"/>
    <property type="match status" value="1"/>
</dbReference>
<evidence type="ECO:0000256" key="8">
    <source>
        <dbReference type="RuleBase" id="RU367037"/>
    </source>
</evidence>
<keyword evidence="5 8" id="KW-0285">Flavoprotein</keyword>
<keyword evidence="4 8" id="KW-0813">Transport</keyword>
<dbReference type="GO" id="GO:0010181">
    <property type="term" value="F:FMN binding"/>
    <property type="evidence" value="ECO:0007669"/>
    <property type="project" value="UniProtKB-UniRule"/>
</dbReference>
<dbReference type="NCBIfam" id="NF005216">
    <property type="entry name" value="PRK06703.1"/>
    <property type="match status" value="1"/>
</dbReference>
<dbReference type="InterPro" id="IPR029039">
    <property type="entry name" value="Flavoprotein-like_sf"/>
</dbReference>
<proteinExistence type="inferred from homology"/>
<dbReference type="PRINTS" id="PR00369">
    <property type="entry name" value="FLAVODOXIN"/>
</dbReference>
<dbReference type="PANTHER" id="PTHR42809:SF1">
    <property type="entry name" value="FLAVODOXIN 1"/>
    <property type="match status" value="1"/>
</dbReference>
<comment type="function">
    <text evidence="2 8">Low-potential electron donor to a number of redox enzymes.</text>
</comment>
<comment type="caution">
    <text evidence="10">The sequence shown here is derived from an EMBL/GenBank/DDBJ whole genome shotgun (WGS) entry which is preliminary data.</text>
</comment>
<evidence type="ECO:0000256" key="1">
    <source>
        <dbReference type="ARBA" id="ARBA00001917"/>
    </source>
</evidence>
<dbReference type="InterPro" id="IPR050619">
    <property type="entry name" value="Flavodoxin"/>
</dbReference>
<dbReference type="InterPro" id="IPR010087">
    <property type="entry name" value="Flav_short"/>
</dbReference>
<dbReference type="GO" id="GO:0009055">
    <property type="term" value="F:electron transfer activity"/>
    <property type="evidence" value="ECO:0007669"/>
    <property type="project" value="UniProtKB-UniRule"/>
</dbReference>
<evidence type="ECO:0000256" key="2">
    <source>
        <dbReference type="ARBA" id="ARBA00003297"/>
    </source>
</evidence>
<dbReference type="GO" id="GO:0016651">
    <property type="term" value="F:oxidoreductase activity, acting on NAD(P)H"/>
    <property type="evidence" value="ECO:0007669"/>
    <property type="project" value="UniProtKB-ARBA"/>
</dbReference>
<dbReference type="NCBIfam" id="NF005246">
    <property type="entry name" value="PRK06756.1"/>
    <property type="match status" value="1"/>
</dbReference>
<reference evidence="10" key="1">
    <citation type="submission" date="2020-08" db="EMBL/GenBank/DDBJ databases">
        <title>Functional genomics of gut bacteria from endangered species of beetles.</title>
        <authorList>
            <person name="Carlos-Shanley C."/>
        </authorList>
    </citation>
    <scope>NUCLEOTIDE SEQUENCE [LARGE SCALE GENOMIC DNA]</scope>
    <source>
        <strain evidence="10">S00060</strain>
    </source>
</reference>
<dbReference type="InterPro" id="IPR008254">
    <property type="entry name" value="Flavodoxin/NO_synth"/>
</dbReference>
<evidence type="ECO:0000256" key="7">
    <source>
        <dbReference type="ARBA" id="ARBA00022982"/>
    </source>
</evidence>
<evidence type="ECO:0000256" key="3">
    <source>
        <dbReference type="ARBA" id="ARBA00005267"/>
    </source>
</evidence>
<name>A0A7W3NGC9_PRIAR</name>
<evidence type="ECO:0000256" key="4">
    <source>
        <dbReference type="ARBA" id="ARBA00022448"/>
    </source>
</evidence>
<evidence type="ECO:0000256" key="6">
    <source>
        <dbReference type="ARBA" id="ARBA00022643"/>
    </source>
</evidence>
<dbReference type="SUPFAM" id="SSF52218">
    <property type="entry name" value="Flavoproteins"/>
    <property type="match status" value="1"/>
</dbReference>
<evidence type="ECO:0000313" key="11">
    <source>
        <dbReference type="Proteomes" id="UP000543174"/>
    </source>
</evidence>
<organism evidence="10 11">
    <name type="scientific">Priestia aryabhattai</name>
    <name type="common">Bacillus aryabhattai</name>
    <dbReference type="NCBI Taxonomy" id="412384"/>
    <lineage>
        <taxon>Bacteria</taxon>
        <taxon>Bacillati</taxon>
        <taxon>Bacillota</taxon>
        <taxon>Bacilli</taxon>
        <taxon>Bacillales</taxon>
        <taxon>Bacillaceae</taxon>
        <taxon>Priestia</taxon>
    </lineage>
</organism>
<dbReference type="RefSeq" id="WP_053488639.1">
    <property type="nucleotide sequence ID" value="NZ_JACJHT010000012.1"/>
</dbReference>
<comment type="similarity">
    <text evidence="3 8">Belongs to the flavodoxin family.</text>
</comment>
<protein>
    <recommendedName>
        <fullName evidence="8">Flavodoxin</fullName>
    </recommendedName>
</protein>
<accession>A0A7W3NGC9</accession>
<feature type="domain" description="Flavodoxin-like" evidence="9">
    <location>
        <begin position="4"/>
        <end position="144"/>
    </location>
</feature>
<dbReference type="NCBIfam" id="TIGR01753">
    <property type="entry name" value="flav_short"/>
    <property type="match status" value="1"/>
</dbReference>
<dbReference type="Proteomes" id="UP000543174">
    <property type="component" value="Unassembled WGS sequence"/>
</dbReference>
<keyword evidence="6 8" id="KW-0288">FMN</keyword>
<sequence length="152" mass="17075">MTKILIAYASMSGNTEEISELIKSNLEPFGYHIDMEEIEHLDIQNLVEYDGILLGVYTWGNGDLPYEVEDFYDEVENVDLMGKKAAIFGSGDRSYPEFCAAVDLLEEKLELCGAEIVQKGLKIELAPETEEDIEHCNSFAISFSKSFEESSL</sequence>
<dbReference type="PROSITE" id="PS50902">
    <property type="entry name" value="FLAVODOXIN_LIKE"/>
    <property type="match status" value="1"/>
</dbReference>
<evidence type="ECO:0000256" key="5">
    <source>
        <dbReference type="ARBA" id="ARBA00022630"/>
    </source>
</evidence>
<dbReference type="PANTHER" id="PTHR42809">
    <property type="entry name" value="FLAVODOXIN 2"/>
    <property type="match status" value="1"/>
</dbReference>
<keyword evidence="11" id="KW-1185">Reference proteome</keyword>
<keyword evidence="7 8" id="KW-0249">Electron transport</keyword>
<evidence type="ECO:0000313" key="10">
    <source>
        <dbReference type="EMBL" id="MBA9042403.1"/>
    </source>
</evidence>
<dbReference type="InterPro" id="IPR001094">
    <property type="entry name" value="Flavdoxin-like"/>
</dbReference>
<dbReference type="EMBL" id="JACJHT010000012">
    <property type="protein sequence ID" value="MBA9042403.1"/>
    <property type="molecule type" value="Genomic_DNA"/>
</dbReference>
<dbReference type="AlphaFoldDB" id="A0A7W3NGC9"/>
<evidence type="ECO:0000259" key="9">
    <source>
        <dbReference type="PROSITE" id="PS50902"/>
    </source>
</evidence>